<dbReference type="CDD" id="cd02966">
    <property type="entry name" value="TlpA_like_family"/>
    <property type="match status" value="1"/>
</dbReference>
<dbReference type="PANTHER" id="PTHR42852">
    <property type="entry name" value="THIOL:DISULFIDE INTERCHANGE PROTEIN DSBE"/>
    <property type="match status" value="1"/>
</dbReference>
<evidence type="ECO:0000256" key="3">
    <source>
        <dbReference type="ARBA" id="ARBA00023157"/>
    </source>
</evidence>
<keyword evidence="4" id="KW-0676">Redox-active center</keyword>
<keyword evidence="7" id="KW-1185">Reference proteome</keyword>
<dbReference type="SUPFAM" id="SSF52833">
    <property type="entry name" value="Thioredoxin-like"/>
    <property type="match status" value="1"/>
</dbReference>
<evidence type="ECO:0000256" key="4">
    <source>
        <dbReference type="ARBA" id="ARBA00023284"/>
    </source>
</evidence>
<feature type="domain" description="Thioredoxin" evidence="5">
    <location>
        <begin position="331"/>
        <end position="495"/>
    </location>
</feature>
<protein>
    <submittedName>
        <fullName evidence="6">Thiol-disulfide oxidoreductase ResA</fullName>
    </submittedName>
</protein>
<reference evidence="6 7" key="1">
    <citation type="submission" date="2019-02" db="EMBL/GenBank/DDBJ databases">
        <title>Deep-cultivation of Planctomycetes and their phenomic and genomic characterization uncovers novel biology.</title>
        <authorList>
            <person name="Wiegand S."/>
            <person name="Jogler M."/>
            <person name="Boedeker C."/>
            <person name="Pinto D."/>
            <person name="Vollmers J."/>
            <person name="Rivas-Marin E."/>
            <person name="Kohn T."/>
            <person name="Peeters S.H."/>
            <person name="Heuer A."/>
            <person name="Rast P."/>
            <person name="Oberbeckmann S."/>
            <person name="Bunk B."/>
            <person name="Jeske O."/>
            <person name="Meyerdierks A."/>
            <person name="Storesund J.E."/>
            <person name="Kallscheuer N."/>
            <person name="Luecker S."/>
            <person name="Lage O.M."/>
            <person name="Pohl T."/>
            <person name="Merkel B.J."/>
            <person name="Hornburger P."/>
            <person name="Mueller R.-W."/>
            <person name="Bruemmer F."/>
            <person name="Labrenz M."/>
            <person name="Spormann A.M."/>
            <person name="Op Den Camp H."/>
            <person name="Overmann J."/>
            <person name="Amann R."/>
            <person name="Jetten M.S.M."/>
            <person name="Mascher T."/>
            <person name="Medema M.H."/>
            <person name="Devos D.P."/>
            <person name="Kaster A.-K."/>
            <person name="Ovreas L."/>
            <person name="Rohde M."/>
            <person name="Galperin M.Y."/>
            <person name="Jogler C."/>
        </authorList>
    </citation>
    <scope>NUCLEOTIDE SEQUENCE [LARGE SCALE GENOMIC DNA]</scope>
    <source>
        <strain evidence="6 7">CA13</strain>
    </source>
</reference>
<dbReference type="AlphaFoldDB" id="A0A5C5Z5F9"/>
<dbReference type="InterPro" id="IPR013766">
    <property type="entry name" value="Thioredoxin_domain"/>
</dbReference>
<evidence type="ECO:0000259" key="5">
    <source>
        <dbReference type="PROSITE" id="PS51352"/>
    </source>
</evidence>
<accession>A0A5C5Z5F9</accession>
<keyword evidence="3" id="KW-1015">Disulfide bond</keyword>
<evidence type="ECO:0000313" key="7">
    <source>
        <dbReference type="Proteomes" id="UP000315010"/>
    </source>
</evidence>
<dbReference type="PROSITE" id="PS51352">
    <property type="entry name" value="THIOREDOXIN_2"/>
    <property type="match status" value="1"/>
</dbReference>
<dbReference type="RefSeq" id="WP_419194531.1">
    <property type="nucleotide sequence ID" value="NZ_SJPJ01000001.1"/>
</dbReference>
<proteinExistence type="predicted"/>
<gene>
    <name evidence="6" type="primary">resA_5</name>
    <name evidence="6" type="ORF">CA13_39470</name>
</gene>
<dbReference type="Gene3D" id="3.40.30.10">
    <property type="entry name" value="Glutaredoxin"/>
    <property type="match status" value="1"/>
</dbReference>
<comment type="caution">
    <text evidence="6">The sequence shown here is derived from an EMBL/GenBank/DDBJ whole genome shotgun (WGS) entry which is preliminary data.</text>
</comment>
<dbReference type="Proteomes" id="UP000315010">
    <property type="component" value="Unassembled WGS sequence"/>
</dbReference>
<dbReference type="InterPro" id="IPR036249">
    <property type="entry name" value="Thioredoxin-like_sf"/>
</dbReference>
<dbReference type="GO" id="GO:0017004">
    <property type="term" value="P:cytochrome complex assembly"/>
    <property type="evidence" value="ECO:0007669"/>
    <property type="project" value="UniProtKB-KW"/>
</dbReference>
<keyword evidence="2" id="KW-0201">Cytochrome c-type biogenesis</keyword>
<dbReference type="InterPro" id="IPR050553">
    <property type="entry name" value="Thioredoxin_ResA/DsbE_sf"/>
</dbReference>
<evidence type="ECO:0000256" key="2">
    <source>
        <dbReference type="ARBA" id="ARBA00022748"/>
    </source>
</evidence>
<organism evidence="6 7">
    <name type="scientific">Novipirellula herctigrandis</name>
    <dbReference type="NCBI Taxonomy" id="2527986"/>
    <lineage>
        <taxon>Bacteria</taxon>
        <taxon>Pseudomonadati</taxon>
        <taxon>Planctomycetota</taxon>
        <taxon>Planctomycetia</taxon>
        <taxon>Pirellulales</taxon>
        <taxon>Pirellulaceae</taxon>
        <taxon>Novipirellula</taxon>
    </lineage>
</organism>
<comment type="subcellular location">
    <subcellularLocation>
        <location evidence="1">Cell envelope</location>
    </subcellularLocation>
</comment>
<dbReference type="EMBL" id="SJPJ01000001">
    <property type="protein sequence ID" value="TWT82484.1"/>
    <property type="molecule type" value="Genomic_DNA"/>
</dbReference>
<sequence>MQSSTKFKRQALHGRFKLLVVLSLAVLLVAERGTTALTQDSASSPTGKSFRELHDDLRQRMSEDLGEAERFLDAQIAADPNSADLNVLRHALAIKLIDSGDEKAATAQFQKLLNFQIQNINESENQFGVWMTVQSIREIVDRSGQMDELNQAVDLSLKAFATLDTDSEIQRIFPFTQLAVLKAQQIANDGQSETAKQFVDAHLVKMTKMIQSADATDESFHAVIQMLMALTDNSAENDAWREECITKLDSFVDEAIERFPDSPLLQSDYATAQFALITKWRQDDPDATLKRIERVTKKLTSVATKNRAVAATLRRIEVRQENISAAKSVSSMVGKPAPAWDVDACVNRLEISQSSLKGKVVLVDFWAMWCGPCIATFDHLRTWREEFGDKGFEIVGVTQYYRFKWDDQKKRASRSKEEFEPTDEIKSLRMFLDHYKLEHPVFVTPMHSEMQSNYGVRGIPHVVLIDREGVVQFVKTGAGEATAKVIHDKIQELLK</sequence>
<evidence type="ECO:0000313" key="6">
    <source>
        <dbReference type="EMBL" id="TWT82484.1"/>
    </source>
</evidence>
<dbReference type="InterPro" id="IPR013740">
    <property type="entry name" value="Redoxin"/>
</dbReference>
<name>A0A5C5Z5F9_9BACT</name>
<dbReference type="PANTHER" id="PTHR42852:SF6">
    <property type="entry name" value="THIOL:DISULFIDE INTERCHANGE PROTEIN DSBE"/>
    <property type="match status" value="1"/>
</dbReference>
<dbReference type="GO" id="GO:0030313">
    <property type="term" value="C:cell envelope"/>
    <property type="evidence" value="ECO:0007669"/>
    <property type="project" value="UniProtKB-SubCell"/>
</dbReference>
<dbReference type="GO" id="GO:0016491">
    <property type="term" value="F:oxidoreductase activity"/>
    <property type="evidence" value="ECO:0007669"/>
    <property type="project" value="InterPro"/>
</dbReference>
<evidence type="ECO:0000256" key="1">
    <source>
        <dbReference type="ARBA" id="ARBA00004196"/>
    </source>
</evidence>
<dbReference type="Pfam" id="PF08534">
    <property type="entry name" value="Redoxin"/>
    <property type="match status" value="1"/>
</dbReference>